<name>A0ABR1GJZ6_9HYPO</name>
<protein>
    <recommendedName>
        <fullName evidence="3">Aminoglycoside phosphotransferase domain-containing protein</fullName>
    </recommendedName>
</protein>
<dbReference type="EMBL" id="JAZAVJ010000322">
    <property type="protein sequence ID" value="KAK7398606.1"/>
    <property type="molecule type" value="Genomic_DNA"/>
</dbReference>
<dbReference type="Proteomes" id="UP001498476">
    <property type="component" value="Unassembled WGS sequence"/>
</dbReference>
<dbReference type="PANTHER" id="PTHR21310">
    <property type="entry name" value="AMINOGLYCOSIDE PHOSPHOTRANSFERASE-RELATED-RELATED"/>
    <property type="match status" value="1"/>
</dbReference>
<gene>
    <name evidence="1" type="ORF">QQX98_012015</name>
</gene>
<dbReference type="SUPFAM" id="SSF56112">
    <property type="entry name" value="Protein kinase-like (PK-like)"/>
    <property type="match status" value="1"/>
</dbReference>
<proteinExistence type="predicted"/>
<reference evidence="1 2" key="1">
    <citation type="journal article" date="2025" name="Microbiol. Resour. Announc.">
        <title>Draft genome sequences for Neonectria magnoliae and Neonectria punicea, canker pathogens of Liriodendron tulipifera and Acer saccharum in West Virginia.</title>
        <authorList>
            <person name="Petronek H.M."/>
            <person name="Kasson M.T."/>
            <person name="Metheny A.M."/>
            <person name="Stauder C.M."/>
            <person name="Lovett B."/>
            <person name="Lynch S.C."/>
            <person name="Garnas J.R."/>
            <person name="Kasson L.R."/>
            <person name="Stajich J.E."/>
        </authorList>
    </citation>
    <scope>NUCLEOTIDE SEQUENCE [LARGE SCALE GENOMIC DNA]</scope>
    <source>
        <strain evidence="1 2">NRRL 64653</strain>
    </source>
</reference>
<comment type="caution">
    <text evidence="1">The sequence shown here is derived from an EMBL/GenBank/DDBJ whole genome shotgun (WGS) entry which is preliminary data.</text>
</comment>
<evidence type="ECO:0000313" key="2">
    <source>
        <dbReference type="Proteomes" id="UP001498476"/>
    </source>
</evidence>
<keyword evidence="2" id="KW-1185">Reference proteome</keyword>
<organism evidence="1 2">
    <name type="scientific">Neonectria punicea</name>
    <dbReference type="NCBI Taxonomy" id="979145"/>
    <lineage>
        <taxon>Eukaryota</taxon>
        <taxon>Fungi</taxon>
        <taxon>Dikarya</taxon>
        <taxon>Ascomycota</taxon>
        <taxon>Pezizomycotina</taxon>
        <taxon>Sordariomycetes</taxon>
        <taxon>Hypocreomycetidae</taxon>
        <taxon>Hypocreales</taxon>
        <taxon>Nectriaceae</taxon>
        <taxon>Neonectria</taxon>
    </lineage>
</organism>
<evidence type="ECO:0008006" key="3">
    <source>
        <dbReference type="Google" id="ProtNLM"/>
    </source>
</evidence>
<dbReference type="PANTHER" id="PTHR21310:SF37">
    <property type="entry name" value="AMINOGLYCOSIDE PHOSPHOTRANSFERASE DOMAIN-CONTAINING PROTEIN"/>
    <property type="match status" value="1"/>
</dbReference>
<dbReference type="InterPro" id="IPR011009">
    <property type="entry name" value="Kinase-like_dom_sf"/>
</dbReference>
<dbReference type="InterPro" id="IPR051678">
    <property type="entry name" value="AGP_Transferase"/>
</dbReference>
<accession>A0ABR1GJZ6</accession>
<sequence length="534" mass="61271">MEAGSVPTSTLAEAMATEPTIDLLDRPPITYNSALNTDKNIIHEAGHVAATETLYRKLWGEKSTIRALTKHHLGLGDHDTCTVALPQQWLRGNFNVCIPIEVQSPGECRKLVLRCAMPHKLAEARYSGSINEKMGCEVGTYAWMEERCPDIRIPHLYGFGFSDYRHFTHEAHRPLHVRVLGYLRRLFRRFVGYPALLSRYTSHPTTYCLSTAYMLLEHVGSDTSQMLSITWGKHRSDPARRQRLFRGISRLMLSLARIPQPQISSFRFHDDGTVTLTNRPLTCSMMILENDGTPRTVERSNVYLSTEPFIADLFAFHDKRFISHPNAVYDHKDCRGEMAAMVLLRALAYRYVRQDLRNGPFFLQLGDLHASNIFVDDDWNMTSLIDLEWVNALPAERITVPYWLTGCAIDEIQGEKLVEFNAIRKEFMKVFEEEETQVAAAHDYSLAQIMRESWESGGVWFWHSITSINAIYPLFTDHICSRFSSRLLFKEEELLSRCWAENAGKVVESKVDEYHQYEAGLKRLFDQECSSSNA</sequence>
<evidence type="ECO:0000313" key="1">
    <source>
        <dbReference type="EMBL" id="KAK7398606.1"/>
    </source>
</evidence>